<evidence type="ECO:0000313" key="2">
    <source>
        <dbReference type="Proteomes" id="UP000029585"/>
    </source>
</evidence>
<sequence>MQKNRFQYYIKGYRYAPESFHAFKGLSGHRPVEIPLSDSQRQQMGYLCVTQSGKAAIDYVKRIERARARKPKSFVTYGFQVREDPRRYVYAPSLRCRPDAPLTERLGILRELRAQFALDGGRVEQLTECKLDGRFRPANVRRRYVTADLNRPVVVHLRAA</sequence>
<dbReference type="eggNOG" id="ENOG502ZC08">
    <property type="taxonomic scope" value="Bacteria"/>
</dbReference>
<dbReference type="EMBL" id="ADLO01000110">
    <property type="protein sequence ID" value="KGF53533.1"/>
    <property type="molecule type" value="Genomic_DNA"/>
</dbReference>
<organism evidence="1 2">
    <name type="scientific">Flavonifractor plautii 1_3_50AFAA</name>
    <dbReference type="NCBI Taxonomy" id="742738"/>
    <lineage>
        <taxon>Bacteria</taxon>
        <taxon>Bacillati</taxon>
        <taxon>Bacillota</taxon>
        <taxon>Clostridia</taxon>
        <taxon>Eubacteriales</taxon>
        <taxon>Oscillospiraceae</taxon>
        <taxon>Flavonifractor</taxon>
    </lineage>
</organism>
<gene>
    <name evidence="1" type="ORF">HMPREF9460_03669</name>
</gene>
<dbReference type="HOGENOM" id="CLU_1649966_0_0_9"/>
<dbReference type="PATRIC" id="fig|742738.3.peg.3779"/>
<evidence type="ECO:0000313" key="1">
    <source>
        <dbReference type="EMBL" id="KGF53533.1"/>
    </source>
</evidence>
<proteinExistence type="predicted"/>
<dbReference type="Proteomes" id="UP000029585">
    <property type="component" value="Unassembled WGS sequence"/>
</dbReference>
<protein>
    <submittedName>
        <fullName evidence="1">Uncharacterized protein</fullName>
    </submittedName>
</protein>
<dbReference type="RefSeq" id="WP_044943083.1">
    <property type="nucleotide sequence ID" value="NZ_KN174167.1"/>
</dbReference>
<accession>A0A096B2F2</accession>
<reference evidence="1 2" key="1">
    <citation type="submission" date="2011-08" db="EMBL/GenBank/DDBJ databases">
        <title>The Genome Sequence of Clostridium orbiscindens 1_3_50AFAA.</title>
        <authorList>
            <consortium name="The Broad Institute Genome Sequencing Platform"/>
            <person name="Earl A."/>
            <person name="Ward D."/>
            <person name="Feldgarden M."/>
            <person name="Gevers D."/>
            <person name="Daigneault M."/>
            <person name="Strauss J."/>
            <person name="Allen-Vercoe E."/>
            <person name="Young S.K."/>
            <person name="Zeng Q."/>
            <person name="Gargeya S."/>
            <person name="Fitzgerald M."/>
            <person name="Haas B."/>
            <person name="Abouelleil A."/>
            <person name="Alvarado L."/>
            <person name="Arachchi H.M."/>
            <person name="Berlin A."/>
            <person name="Brown A."/>
            <person name="Chapman S.B."/>
            <person name="Chen Z."/>
            <person name="Dunbar C."/>
            <person name="Freedman E."/>
            <person name="Gearin G."/>
            <person name="Gellesch M."/>
            <person name="Goldberg J."/>
            <person name="Griggs A."/>
            <person name="Gujja S."/>
            <person name="Heiman D."/>
            <person name="Howarth C."/>
            <person name="Larson L."/>
            <person name="Lui A."/>
            <person name="MacDonald P.J.P."/>
            <person name="Montmayeur A."/>
            <person name="Murphy C."/>
            <person name="Neiman D."/>
            <person name="Pearson M."/>
            <person name="Priest M."/>
            <person name="Roberts A."/>
            <person name="Saif S."/>
            <person name="Shea T."/>
            <person name="Shenoy N."/>
            <person name="Sisk P."/>
            <person name="Stolte C."/>
            <person name="Sykes S."/>
            <person name="Wortman J."/>
            <person name="Nusbaum C."/>
            <person name="Birren B."/>
        </authorList>
    </citation>
    <scope>NUCLEOTIDE SEQUENCE [LARGE SCALE GENOMIC DNA]</scope>
    <source>
        <strain evidence="1 2">1_3_50AFAA</strain>
    </source>
</reference>
<name>A0A096B2F2_FLAPL</name>
<comment type="caution">
    <text evidence="1">The sequence shown here is derived from an EMBL/GenBank/DDBJ whole genome shotgun (WGS) entry which is preliminary data.</text>
</comment>
<dbReference type="AlphaFoldDB" id="A0A096B2F2"/>
<keyword evidence="2" id="KW-1185">Reference proteome</keyword>